<dbReference type="Proteomes" id="UP000055024">
    <property type="component" value="Unassembled WGS sequence"/>
</dbReference>
<proteinExistence type="predicted"/>
<keyword evidence="2" id="KW-1185">Reference proteome</keyword>
<organism evidence="1 2">
    <name type="scientific">Trichinella zimbabwensis</name>
    <dbReference type="NCBI Taxonomy" id="268475"/>
    <lineage>
        <taxon>Eukaryota</taxon>
        <taxon>Metazoa</taxon>
        <taxon>Ecdysozoa</taxon>
        <taxon>Nematoda</taxon>
        <taxon>Enoplea</taxon>
        <taxon>Dorylaimia</taxon>
        <taxon>Trichinellida</taxon>
        <taxon>Trichinellidae</taxon>
        <taxon>Trichinella</taxon>
    </lineage>
</organism>
<dbReference type="SUPFAM" id="SSF56672">
    <property type="entry name" value="DNA/RNA polymerases"/>
    <property type="match status" value="1"/>
</dbReference>
<comment type="caution">
    <text evidence="1">The sequence shown here is derived from an EMBL/GenBank/DDBJ whole genome shotgun (WGS) entry which is preliminary data.</text>
</comment>
<name>A0A0V1HF74_9BILA</name>
<dbReference type="Gene3D" id="3.30.70.270">
    <property type="match status" value="1"/>
</dbReference>
<evidence type="ECO:0000313" key="2">
    <source>
        <dbReference type="Proteomes" id="UP000055024"/>
    </source>
</evidence>
<reference evidence="1 2" key="1">
    <citation type="submission" date="2015-01" db="EMBL/GenBank/DDBJ databases">
        <title>Evolution of Trichinella species and genotypes.</title>
        <authorList>
            <person name="Korhonen P.K."/>
            <person name="Edoardo P."/>
            <person name="Giuseppe L.R."/>
            <person name="Gasser R.B."/>
        </authorList>
    </citation>
    <scope>NUCLEOTIDE SEQUENCE [LARGE SCALE GENOMIC DNA]</scope>
    <source>
        <strain evidence="1">ISS1029</strain>
    </source>
</reference>
<dbReference type="InterPro" id="IPR043502">
    <property type="entry name" value="DNA/RNA_pol_sf"/>
</dbReference>
<evidence type="ECO:0000313" key="1">
    <source>
        <dbReference type="EMBL" id="KRZ08940.1"/>
    </source>
</evidence>
<dbReference type="Gene3D" id="3.10.10.10">
    <property type="entry name" value="HIV Type 1 Reverse Transcriptase, subunit A, domain 1"/>
    <property type="match status" value="1"/>
</dbReference>
<dbReference type="STRING" id="268475.A0A0V1HF74"/>
<gene>
    <name evidence="1" type="ORF">T11_2719</name>
</gene>
<dbReference type="AlphaFoldDB" id="A0A0V1HF74"/>
<accession>A0A0V1HF74</accession>
<sequence>MDYCCLNSVVVEDAQPHLGIDDTLKTLSFPNDLASAYYQVELCYADKEKTTFTSTCNLFHHLSVPRRGNDLKCLFHLDDVIIFCQSVKQQSAEFFNAWADGCPTDLIRFIGLAYCYSKIFNG</sequence>
<protein>
    <submittedName>
        <fullName evidence="1">Uncharacterized protein</fullName>
    </submittedName>
</protein>
<dbReference type="EMBL" id="JYDP01000079">
    <property type="protein sequence ID" value="KRZ08940.1"/>
    <property type="molecule type" value="Genomic_DNA"/>
</dbReference>
<dbReference type="InterPro" id="IPR043128">
    <property type="entry name" value="Rev_trsase/Diguanyl_cyclase"/>
</dbReference>